<feature type="active site" description="Proton donor/acceptor" evidence="12 14">
    <location>
        <position position="145"/>
    </location>
</feature>
<dbReference type="Proteomes" id="UP000076268">
    <property type="component" value="Unassembled WGS sequence"/>
</dbReference>
<dbReference type="InterPro" id="IPR002220">
    <property type="entry name" value="DapA-like"/>
</dbReference>
<keyword evidence="9 12" id="KW-0456">Lyase</keyword>
<dbReference type="SUPFAM" id="SSF51569">
    <property type="entry name" value="Aldolase"/>
    <property type="match status" value="1"/>
</dbReference>
<evidence type="ECO:0000256" key="1">
    <source>
        <dbReference type="ARBA" id="ARBA00003294"/>
    </source>
</evidence>
<keyword evidence="6 12" id="KW-0028">Amino-acid biosynthesis</keyword>
<dbReference type="AlphaFoldDB" id="A0A154BRK0"/>
<dbReference type="InterPro" id="IPR013785">
    <property type="entry name" value="Aldolase_TIM"/>
</dbReference>
<dbReference type="CDD" id="cd00408">
    <property type="entry name" value="DHDPS-like"/>
    <property type="match status" value="1"/>
</dbReference>
<dbReference type="PROSITE" id="PS00666">
    <property type="entry name" value="DHDPS_2"/>
    <property type="match status" value="1"/>
</dbReference>
<evidence type="ECO:0000256" key="2">
    <source>
        <dbReference type="ARBA" id="ARBA00005120"/>
    </source>
</evidence>
<comment type="catalytic activity">
    <reaction evidence="11 12">
        <text>L-aspartate 4-semialdehyde + pyruvate = (2S,4S)-4-hydroxy-2,3,4,5-tetrahydrodipicolinate + H2O + H(+)</text>
        <dbReference type="Rhea" id="RHEA:34171"/>
        <dbReference type="ChEBI" id="CHEBI:15361"/>
        <dbReference type="ChEBI" id="CHEBI:15377"/>
        <dbReference type="ChEBI" id="CHEBI:15378"/>
        <dbReference type="ChEBI" id="CHEBI:67139"/>
        <dbReference type="ChEBI" id="CHEBI:537519"/>
        <dbReference type="EC" id="4.3.3.7"/>
    </reaction>
</comment>
<dbReference type="InterPro" id="IPR020625">
    <property type="entry name" value="Schiff_base-form_aldolases_AS"/>
</dbReference>
<accession>A0A154BRK0</accession>
<dbReference type="STRING" id="1794912.AXX12_06815"/>
<evidence type="ECO:0000256" key="11">
    <source>
        <dbReference type="ARBA" id="ARBA00047836"/>
    </source>
</evidence>
<evidence type="ECO:0000256" key="8">
    <source>
        <dbReference type="ARBA" id="ARBA00023154"/>
    </source>
</evidence>
<dbReference type="UniPathway" id="UPA00034">
    <property type="reaction ID" value="UER00017"/>
</dbReference>
<dbReference type="OrthoDB" id="9782828at2"/>
<dbReference type="InterPro" id="IPR020624">
    <property type="entry name" value="Schiff_base-form_aldolases_CS"/>
</dbReference>
<dbReference type="SMART" id="SM01130">
    <property type="entry name" value="DHDPS"/>
    <property type="match status" value="1"/>
</dbReference>
<dbReference type="EC" id="4.3.3.7" evidence="4 12"/>
<dbReference type="NCBIfam" id="TIGR00674">
    <property type="entry name" value="dapA"/>
    <property type="match status" value="1"/>
</dbReference>
<dbReference type="GO" id="GO:0009089">
    <property type="term" value="P:lysine biosynthetic process via diaminopimelate"/>
    <property type="evidence" value="ECO:0007669"/>
    <property type="project" value="UniProtKB-UniRule"/>
</dbReference>
<dbReference type="InterPro" id="IPR005263">
    <property type="entry name" value="DapA"/>
</dbReference>
<comment type="similarity">
    <text evidence="3 12 13">Belongs to the DapA family.</text>
</comment>
<evidence type="ECO:0000256" key="6">
    <source>
        <dbReference type="ARBA" id="ARBA00022605"/>
    </source>
</evidence>
<dbReference type="PRINTS" id="PR00146">
    <property type="entry name" value="DHPICSNTHASE"/>
</dbReference>
<evidence type="ECO:0000256" key="4">
    <source>
        <dbReference type="ARBA" id="ARBA00012086"/>
    </source>
</evidence>
<comment type="subcellular location">
    <subcellularLocation>
        <location evidence="12">Cytoplasm</location>
    </subcellularLocation>
</comment>
<dbReference type="HAMAP" id="MF_00418">
    <property type="entry name" value="DapA"/>
    <property type="match status" value="1"/>
</dbReference>
<evidence type="ECO:0000256" key="5">
    <source>
        <dbReference type="ARBA" id="ARBA00022490"/>
    </source>
</evidence>
<evidence type="ECO:0000256" key="9">
    <source>
        <dbReference type="ARBA" id="ARBA00023239"/>
    </source>
</evidence>
<dbReference type="RefSeq" id="WP_066241085.1">
    <property type="nucleotide sequence ID" value="NZ_LSGP01000017.1"/>
</dbReference>
<proteinExistence type="inferred from homology"/>
<evidence type="ECO:0000313" key="16">
    <source>
        <dbReference type="EMBL" id="KYZ76148.1"/>
    </source>
</evidence>
<comment type="caution">
    <text evidence="16">The sequence shown here is derived from an EMBL/GenBank/DDBJ whole genome shotgun (WGS) entry which is preliminary data.</text>
</comment>
<comment type="caution">
    <text evidence="12">Was originally thought to be a dihydrodipicolinate synthase (DHDPS), catalyzing the condensation of (S)-aspartate-beta-semialdehyde [(S)-ASA] and pyruvate to dihydrodipicolinate (DHDP). However, it was shown in E.coli that the product of the enzymatic reaction is not dihydrodipicolinate but in fact (4S)-4-hydroxy-2,3,4,5-tetrahydro-(2S)-dipicolinic acid (HTPA), and that the consecutive dehydration reaction leading to DHDP is not spontaneous but catalyzed by DapB.</text>
</comment>
<evidence type="ECO:0000256" key="12">
    <source>
        <dbReference type="HAMAP-Rule" id="MF_00418"/>
    </source>
</evidence>
<evidence type="ECO:0000256" key="14">
    <source>
        <dbReference type="PIRSR" id="PIRSR001365-1"/>
    </source>
</evidence>
<dbReference type="Gene3D" id="3.20.20.70">
    <property type="entry name" value="Aldolase class I"/>
    <property type="match status" value="1"/>
</dbReference>
<feature type="active site" description="Schiff-base intermediate with substrate" evidence="12 14">
    <location>
        <position position="173"/>
    </location>
</feature>
<keyword evidence="10 12" id="KW-0704">Schiff base</keyword>
<comment type="pathway">
    <text evidence="2 12">Amino-acid biosynthesis; L-lysine biosynthesis via DAP pathway; (S)-tetrahydrodipicolinate from L-aspartate: step 3/4.</text>
</comment>
<dbReference type="Pfam" id="PF00701">
    <property type="entry name" value="DHDPS"/>
    <property type="match status" value="1"/>
</dbReference>
<feature type="binding site" evidence="12 15">
    <location>
        <position position="217"/>
    </location>
    <ligand>
        <name>pyruvate</name>
        <dbReference type="ChEBI" id="CHEBI:15361"/>
    </ligand>
</feature>
<dbReference type="PANTHER" id="PTHR12128:SF66">
    <property type="entry name" value="4-HYDROXY-2-OXOGLUTARATE ALDOLASE, MITOCHONDRIAL"/>
    <property type="match status" value="1"/>
</dbReference>
<evidence type="ECO:0000313" key="17">
    <source>
        <dbReference type="Proteomes" id="UP000076268"/>
    </source>
</evidence>
<feature type="site" description="Part of a proton relay during catalysis" evidence="12">
    <location>
        <position position="56"/>
    </location>
</feature>
<reference evidence="16 17" key="1">
    <citation type="submission" date="2016-02" db="EMBL/GenBank/DDBJ databases">
        <title>Anaerosporomusa subterraneum gen. nov., sp. nov., a spore-forming obligate anaerobe isolated from saprolite.</title>
        <authorList>
            <person name="Choi J.K."/>
            <person name="Shah M."/>
            <person name="Yee N."/>
        </authorList>
    </citation>
    <scope>NUCLEOTIDE SEQUENCE [LARGE SCALE GENOMIC DNA]</scope>
    <source>
        <strain evidence="16 17">RU4</strain>
    </source>
</reference>
<evidence type="ECO:0000256" key="10">
    <source>
        <dbReference type="ARBA" id="ARBA00023270"/>
    </source>
</evidence>
<comment type="caution">
    <text evidence="12">Lacks conserved residue(s) required for the propagation of feature annotation.</text>
</comment>
<dbReference type="GO" id="GO:0008840">
    <property type="term" value="F:4-hydroxy-tetrahydrodipicolinate synthase activity"/>
    <property type="evidence" value="ECO:0007669"/>
    <property type="project" value="UniProtKB-UniRule"/>
</dbReference>
<gene>
    <name evidence="12" type="primary">dapA</name>
    <name evidence="16" type="ORF">AXX12_06815</name>
</gene>
<evidence type="ECO:0000256" key="3">
    <source>
        <dbReference type="ARBA" id="ARBA00007592"/>
    </source>
</evidence>
<keyword evidence="7 12" id="KW-0220">Diaminopimelate biosynthesis</keyword>
<comment type="function">
    <text evidence="1 12">Catalyzes the condensation of (S)-aspartate-beta-semialdehyde [(S)-ASA] and pyruvate to 4-hydroxy-tetrahydrodipicolinate (HTPA).</text>
</comment>
<protein>
    <recommendedName>
        <fullName evidence="4 12">4-hydroxy-tetrahydrodipicolinate synthase</fullName>
        <shortName evidence="12">HTPA synthase</shortName>
        <ecNumber evidence="4 12">4.3.3.7</ecNumber>
    </recommendedName>
</protein>
<name>A0A154BRK0_ANASB</name>
<dbReference type="PIRSF" id="PIRSF001365">
    <property type="entry name" value="DHDPS"/>
    <property type="match status" value="1"/>
</dbReference>
<comment type="subunit">
    <text evidence="12">Homotetramer; dimer of dimers.</text>
</comment>
<evidence type="ECO:0000256" key="15">
    <source>
        <dbReference type="PIRSR" id="PIRSR001365-2"/>
    </source>
</evidence>
<dbReference type="EMBL" id="LSGP01000017">
    <property type="protein sequence ID" value="KYZ76148.1"/>
    <property type="molecule type" value="Genomic_DNA"/>
</dbReference>
<evidence type="ECO:0000256" key="13">
    <source>
        <dbReference type="PIRNR" id="PIRNR001365"/>
    </source>
</evidence>
<dbReference type="GO" id="GO:0005737">
    <property type="term" value="C:cytoplasm"/>
    <property type="evidence" value="ECO:0007669"/>
    <property type="project" value="UniProtKB-SubCell"/>
</dbReference>
<dbReference type="PROSITE" id="PS00665">
    <property type="entry name" value="DHDPS_1"/>
    <property type="match status" value="1"/>
</dbReference>
<evidence type="ECO:0000256" key="7">
    <source>
        <dbReference type="ARBA" id="ARBA00022915"/>
    </source>
</evidence>
<sequence>MNKSTTQNKVGFRPRGVIPAVITPLTPEGKFNAKAMRKLINYLIDGGVHGLFVVGTTGEFYGLSYEEKREIFQVVMDETRQRVPVYAGTNGITTRESVELTQLAEQCGVDAVSVLTPMFISPSQEQLITHYTTIAQNTSLPVLLYNNPPKTGVNLAAATVAKLAAVLNIVSIKDSSGDLTLTTEYIRLTRDRDDFNVLVGRDTLIYGALCYGAAGSIAACANVAPRLCADIYDKFIAGDREGSLNAQFTLAPLRIAFTIGTFPAVIKESLSLLGIEAGPCMEPVGPMTPEERVKLRQVLIGMGLLK</sequence>
<organism evidence="16 17">
    <name type="scientific">Anaerosporomusa subterranea</name>
    <dbReference type="NCBI Taxonomy" id="1794912"/>
    <lineage>
        <taxon>Bacteria</taxon>
        <taxon>Bacillati</taxon>
        <taxon>Bacillota</taxon>
        <taxon>Negativicutes</taxon>
        <taxon>Acetonemataceae</taxon>
        <taxon>Anaerosporomusa</taxon>
    </lineage>
</organism>
<dbReference type="GO" id="GO:0019877">
    <property type="term" value="P:diaminopimelate biosynthetic process"/>
    <property type="evidence" value="ECO:0007669"/>
    <property type="project" value="UniProtKB-UniRule"/>
</dbReference>
<dbReference type="PANTHER" id="PTHR12128">
    <property type="entry name" value="DIHYDRODIPICOLINATE SYNTHASE"/>
    <property type="match status" value="1"/>
</dbReference>
<feature type="binding site" evidence="12 15">
    <location>
        <position position="57"/>
    </location>
    <ligand>
        <name>pyruvate</name>
        <dbReference type="ChEBI" id="CHEBI:15361"/>
    </ligand>
</feature>
<keyword evidence="8 12" id="KW-0457">Lysine biosynthesis</keyword>
<keyword evidence="5 12" id="KW-0963">Cytoplasm</keyword>
<keyword evidence="17" id="KW-1185">Reference proteome</keyword>